<dbReference type="EMBL" id="FNAK01000004">
    <property type="protein sequence ID" value="SDE10002.1"/>
    <property type="molecule type" value="Genomic_DNA"/>
</dbReference>
<reference evidence="5 6" key="1">
    <citation type="submission" date="2016-10" db="EMBL/GenBank/DDBJ databases">
        <authorList>
            <person name="de Groot N.N."/>
        </authorList>
    </citation>
    <scope>NUCLEOTIDE SEQUENCE [LARGE SCALE GENOMIC DNA]</scope>
    <source>
        <strain evidence="5 6">CGMCC 1.9109</strain>
    </source>
</reference>
<dbReference type="PANTHER" id="PTHR30146">
    <property type="entry name" value="LACI-RELATED TRANSCRIPTIONAL REPRESSOR"/>
    <property type="match status" value="1"/>
</dbReference>
<proteinExistence type="predicted"/>
<evidence type="ECO:0000259" key="4">
    <source>
        <dbReference type="PROSITE" id="PS50932"/>
    </source>
</evidence>
<keyword evidence="3" id="KW-0804">Transcription</keyword>
<dbReference type="Proteomes" id="UP000183685">
    <property type="component" value="Unassembled WGS sequence"/>
</dbReference>
<keyword evidence="2" id="KW-0238">DNA-binding</keyword>
<dbReference type="STRING" id="637679.GCA_001550055_01762"/>
<dbReference type="PROSITE" id="PS00356">
    <property type="entry name" value="HTH_LACI_1"/>
    <property type="match status" value="1"/>
</dbReference>
<evidence type="ECO:0000256" key="1">
    <source>
        <dbReference type="ARBA" id="ARBA00023015"/>
    </source>
</evidence>
<dbReference type="PROSITE" id="PS50932">
    <property type="entry name" value="HTH_LACI_2"/>
    <property type="match status" value="1"/>
</dbReference>
<feature type="domain" description="HTH lacI-type" evidence="4">
    <location>
        <begin position="12"/>
        <end position="54"/>
    </location>
</feature>
<dbReference type="InterPro" id="IPR046335">
    <property type="entry name" value="LacI/GalR-like_sensor"/>
</dbReference>
<dbReference type="OrthoDB" id="7939625at2"/>
<dbReference type="Pfam" id="PF00356">
    <property type="entry name" value="LacI"/>
    <property type="match status" value="1"/>
</dbReference>
<dbReference type="AlphaFoldDB" id="A0A1G7A5C8"/>
<dbReference type="PANTHER" id="PTHR30146:SF120">
    <property type="entry name" value="ALANINE RACEMASE"/>
    <property type="match status" value="1"/>
</dbReference>
<dbReference type="CDD" id="cd01392">
    <property type="entry name" value="HTH_LacI"/>
    <property type="match status" value="1"/>
</dbReference>
<evidence type="ECO:0000313" key="6">
    <source>
        <dbReference type="Proteomes" id="UP000183685"/>
    </source>
</evidence>
<keyword evidence="6" id="KW-1185">Reference proteome</keyword>
<dbReference type="Pfam" id="PF13377">
    <property type="entry name" value="Peripla_BP_3"/>
    <property type="match status" value="1"/>
</dbReference>
<evidence type="ECO:0000313" key="5">
    <source>
        <dbReference type="EMBL" id="SDE10002.1"/>
    </source>
</evidence>
<dbReference type="CDD" id="cd06295">
    <property type="entry name" value="PBP1_CelR"/>
    <property type="match status" value="1"/>
</dbReference>
<dbReference type="RefSeq" id="WP_068303969.1">
    <property type="nucleotide sequence ID" value="NZ_DAIOMO010000004.1"/>
</dbReference>
<dbReference type="InterPro" id="IPR010982">
    <property type="entry name" value="Lambda_DNA-bd_dom_sf"/>
</dbReference>
<dbReference type="InterPro" id="IPR000843">
    <property type="entry name" value="HTH_LacI"/>
</dbReference>
<gene>
    <name evidence="5" type="ORF">SAMN04488071_2095</name>
</gene>
<evidence type="ECO:0000256" key="2">
    <source>
        <dbReference type="ARBA" id="ARBA00023125"/>
    </source>
</evidence>
<accession>A0A1G7A5C8</accession>
<keyword evidence="1" id="KW-0805">Transcription regulation</keyword>
<dbReference type="GO" id="GO:0000976">
    <property type="term" value="F:transcription cis-regulatory region binding"/>
    <property type="evidence" value="ECO:0007669"/>
    <property type="project" value="TreeGrafter"/>
</dbReference>
<protein>
    <submittedName>
        <fullName evidence="5">Transcriptional regulator, LacI family</fullName>
    </submittedName>
</protein>
<dbReference type="GO" id="GO:0003700">
    <property type="term" value="F:DNA-binding transcription factor activity"/>
    <property type="evidence" value="ECO:0007669"/>
    <property type="project" value="TreeGrafter"/>
</dbReference>
<dbReference type="Gene3D" id="1.10.260.40">
    <property type="entry name" value="lambda repressor-like DNA-binding domains"/>
    <property type="match status" value="1"/>
</dbReference>
<name>A0A1G7A5C8_9PROT</name>
<sequence length="342" mass="37372">MSDDEKEKNLHRLEDLAAIAGVSISTVSRALNDSPLVSDRTKKKILSLAQSNNYNGRLRDKVYTEDADKTISIVIPPPQGRDTRLSDPFTLDLIGGIGDALKEQNCDLLISHLTMTDYHSAANLVASGRCDGLIVLGQSTMHKQLNQLAAQRVPFVTWGAQFPDQRYCSVGSDNRQGGRRATNHLIRMGRTRIAFVGDCEGPEMKLRQEGYREALDQNGIAFDPRLVRPAHFYPESAMEAVDVLVEQGVEFDGVVAMSDMIAIGAMKALANRGINVPKDVSVIGYDDVLVAAYSSPALSTIRQDVTKAGRLLVSKLLRMLEGEDVQSSTLPTDLIIRESCGS</sequence>
<dbReference type="SMART" id="SM00354">
    <property type="entry name" value="HTH_LACI"/>
    <property type="match status" value="1"/>
</dbReference>
<organism evidence="5 6">
    <name type="scientific">Kordiimonas lacus</name>
    <dbReference type="NCBI Taxonomy" id="637679"/>
    <lineage>
        <taxon>Bacteria</taxon>
        <taxon>Pseudomonadati</taxon>
        <taxon>Pseudomonadota</taxon>
        <taxon>Alphaproteobacteria</taxon>
        <taxon>Kordiimonadales</taxon>
        <taxon>Kordiimonadaceae</taxon>
        <taxon>Kordiimonas</taxon>
    </lineage>
</organism>
<dbReference type="Gene3D" id="3.40.50.2300">
    <property type="match status" value="2"/>
</dbReference>
<evidence type="ECO:0000256" key="3">
    <source>
        <dbReference type="ARBA" id="ARBA00023163"/>
    </source>
</evidence>
<dbReference type="SUPFAM" id="SSF53822">
    <property type="entry name" value="Periplasmic binding protein-like I"/>
    <property type="match status" value="1"/>
</dbReference>
<dbReference type="InterPro" id="IPR028082">
    <property type="entry name" value="Peripla_BP_I"/>
</dbReference>
<dbReference type="SUPFAM" id="SSF47413">
    <property type="entry name" value="lambda repressor-like DNA-binding domains"/>
    <property type="match status" value="1"/>
</dbReference>